<dbReference type="GO" id="GO:0008270">
    <property type="term" value="F:zinc ion binding"/>
    <property type="evidence" value="ECO:0007669"/>
    <property type="project" value="UniProtKB-UniRule"/>
</dbReference>
<dbReference type="GO" id="GO:0097354">
    <property type="term" value="P:prenylation"/>
    <property type="evidence" value="ECO:0007669"/>
    <property type="project" value="UniProtKB-UniRule"/>
</dbReference>
<evidence type="ECO:0000256" key="2">
    <source>
        <dbReference type="ARBA" id="ARBA00012702"/>
    </source>
</evidence>
<keyword evidence="4 9" id="KW-0637">Prenyltransferase</keyword>
<dbReference type="CDD" id="cd02893">
    <property type="entry name" value="FTase"/>
    <property type="match status" value="1"/>
</dbReference>
<dbReference type="PANTHER" id="PTHR11774">
    <property type="entry name" value="GERANYLGERANYL TRANSFERASE TYPE BETA SUBUNIT"/>
    <property type="match status" value="1"/>
</dbReference>
<dbReference type="InterPro" id="IPR001330">
    <property type="entry name" value="Prenyltrans"/>
</dbReference>
<protein>
    <recommendedName>
        <fullName evidence="3 9">Protein farnesyltransferase subunit beta</fullName>
        <shortName evidence="9">FTase-beta</shortName>
        <ecNumber evidence="2 9">2.5.1.58</ecNumber>
    </recommendedName>
</protein>
<keyword evidence="12" id="KW-1185">Reference proteome</keyword>
<dbReference type="PANTHER" id="PTHR11774:SF6">
    <property type="entry name" value="PROTEIN FARNESYLTRANSFERASE SUBUNIT BETA"/>
    <property type="match status" value="1"/>
</dbReference>
<name>A0AAW2YZ68_9EUKA</name>
<dbReference type="Pfam" id="PF00432">
    <property type="entry name" value="Prenyltrans"/>
    <property type="match status" value="1"/>
</dbReference>
<dbReference type="InterPro" id="IPR008930">
    <property type="entry name" value="Terpenoid_cyclase/PrenylTrfase"/>
</dbReference>
<comment type="function">
    <text evidence="9">Catalyzes the transfer of a farnesyl moiety from farnesyl diphosphate to a cysteine at the fourth position from the C-terminus of several proteins. The beta subunit is responsible for peptide-binding.</text>
</comment>
<sequence length="445" mass="50144">MHHRKGVDGDDFSTDTLRDQIKTEKSITQYYYVYRQKQPDLFRSLSLLRQQHISYCLKGLNGLSSSFDCLDASRPWLCYWILHSLDLLGHELDEDLKSRVTDFLGRRCQNENGGFGGGPGQLPHLAPTYASVLSLCIINTTDSLNIINRDKLRSFIISLKDPKSKGYRMHKDGEVDVRGAYTALAVASLLNIDDEQVTSGVDEYVQSCQTFEGGIGSFHGNEAHGGYAFCGLAALMLCKKTEKIDIDALSHWAVRRQMSYEGGFQGRTNKLVDACYSFWMGSMFPLIHACLACRDPELINPEIFGFLQWTPPNHYSASGRYDPSKQVTFTQAVHFEEESDPNDDNEDQYPELDGGWYFDETALQEYLLLCCQSATGGLFDKPGKSRDYYHTCYSLSGLSVSQHQYEKPSSVLGNESNLLRRTNPIINITVDKVESTLKHFGKSTL</sequence>
<evidence type="ECO:0000313" key="12">
    <source>
        <dbReference type="Proteomes" id="UP001431209"/>
    </source>
</evidence>
<feature type="domain" description="Prenyltransferase alpha-alpha toroid" evidence="10">
    <location>
        <begin position="47"/>
        <end position="428"/>
    </location>
</feature>
<evidence type="ECO:0000256" key="9">
    <source>
        <dbReference type="RuleBase" id="RU365056"/>
    </source>
</evidence>
<dbReference type="EMBL" id="JAOPGA020000891">
    <property type="protein sequence ID" value="KAL0482786.1"/>
    <property type="molecule type" value="Genomic_DNA"/>
</dbReference>
<dbReference type="Proteomes" id="UP001431209">
    <property type="component" value="Unassembled WGS sequence"/>
</dbReference>
<dbReference type="GO" id="GO:0004660">
    <property type="term" value="F:protein farnesyltransferase activity"/>
    <property type="evidence" value="ECO:0007669"/>
    <property type="project" value="UniProtKB-UniRule"/>
</dbReference>
<evidence type="ECO:0000256" key="7">
    <source>
        <dbReference type="ARBA" id="ARBA00022737"/>
    </source>
</evidence>
<keyword evidence="7" id="KW-0677">Repeat</keyword>
<comment type="catalytic activity">
    <reaction evidence="9">
        <text>L-cysteinyl-[protein] + (2E,6E)-farnesyl diphosphate = S-(2E,6E)-farnesyl-L-cysteinyl-[protein] + diphosphate</text>
        <dbReference type="Rhea" id="RHEA:13345"/>
        <dbReference type="Rhea" id="RHEA-COMP:10131"/>
        <dbReference type="Rhea" id="RHEA-COMP:11535"/>
        <dbReference type="ChEBI" id="CHEBI:29950"/>
        <dbReference type="ChEBI" id="CHEBI:33019"/>
        <dbReference type="ChEBI" id="CHEBI:86019"/>
        <dbReference type="ChEBI" id="CHEBI:175763"/>
    </reaction>
</comment>
<comment type="caution">
    <text evidence="11">The sequence shown here is derived from an EMBL/GenBank/DDBJ whole genome shotgun (WGS) entry which is preliminary data.</text>
</comment>
<proteinExistence type="inferred from homology"/>
<evidence type="ECO:0000256" key="8">
    <source>
        <dbReference type="ARBA" id="ARBA00022833"/>
    </source>
</evidence>
<keyword evidence="6 9" id="KW-0479">Metal-binding</keyword>
<keyword evidence="8 9" id="KW-0862">Zinc</keyword>
<comment type="subunit">
    <text evidence="9">Heterodimer of an alpha and a beta subunit.</text>
</comment>
<evidence type="ECO:0000256" key="5">
    <source>
        <dbReference type="ARBA" id="ARBA00022679"/>
    </source>
</evidence>
<dbReference type="InterPro" id="IPR045089">
    <property type="entry name" value="PGGT1B-like"/>
</dbReference>
<dbReference type="GO" id="GO:0005965">
    <property type="term" value="C:protein farnesyltransferase complex"/>
    <property type="evidence" value="ECO:0007669"/>
    <property type="project" value="UniProtKB-UniRule"/>
</dbReference>
<evidence type="ECO:0000256" key="3">
    <source>
        <dbReference type="ARBA" id="ARBA00015798"/>
    </source>
</evidence>
<dbReference type="AlphaFoldDB" id="A0AAW2YZ68"/>
<gene>
    <name evidence="11" type="ORF">AKO1_014247</name>
</gene>
<dbReference type="InterPro" id="IPR026872">
    <property type="entry name" value="FTB"/>
</dbReference>
<dbReference type="Gene3D" id="1.50.10.20">
    <property type="match status" value="1"/>
</dbReference>
<comment type="cofactor">
    <cofactor evidence="9">
        <name>Zn(2+)</name>
        <dbReference type="ChEBI" id="CHEBI:29105"/>
    </cofactor>
    <text evidence="9">Binds 1 zinc ion per subunit.</text>
</comment>
<organism evidence="11 12">
    <name type="scientific">Acrasis kona</name>
    <dbReference type="NCBI Taxonomy" id="1008807"/>
    <lineage>
        <taxon>Eukaryota</taxon>
        <taxon>Discoba</taxon>
        <taxon>Heterolobosea</taxon>
        <taxon>Tetramitia</taxon>
        <taxon>Eutetramitia</taxon>
        <taxon>Acrasidae</taxon>
        <taxon>Acrasis</taxon>
    </lineage>
</organism>
<evidence type="ECO:0000313" key="11">
    <source>
        <dbReference type="EMBL" id="KAL0482786.1"/>
    </source>
</evidence>
<dbReference type="SUPFAM" id="SSF48239">
    <property type="entry name" value="Terpenoid cyclases/Protein prenyltransferases"/>
    <property type="match status" value="1"/>
</dbReference>
<evidence type="ECO:0000259" key="10">
    <source>
        <dbReference type="Pfam" id="PF00432"/>
    </source>
</evidence>
<accession>A0AAW2YZ68</accession>
<dbReference type="EC" id="2.5.1.58" evidence="2 9"/>
<evidence type="ECO:0000256" key="6">
    <source>
        <dbReference type="ARBA" id="ARBA00022723"/>
    </source>
</evidence>
<evidence type="ECO:0000256" key="4">
    <source>
        <dbReference type="ARBA" id="ARBA00022602"/>
    </source>
</evidence>
<comment type="similarity">
    <text evidence="1 9">Belongs to the protein prenyltransferase subunit beta family.</text>
</comment>
<reference evidence="11 12" key="1">
    <citation type="submission" date="2024-03" db="EMBL/GenBank/DDBJ databases">
        <title>The Acrasis kona genome and developmental transcriptomes reveal deep origins of eukaryotic multicellular pathways.</title>
        <authorList>
            <person name="Sheikh S."/>
            <person name="Fu C.-J."/>
            <person name="Brown M.W."/>
            <person name="Baldauf S.L."/>
        </authorList>
    </citation>
    <scope>NUCLEOTIDE SEQUENCE [LARGE SCALE GENOMIC DNA]</scope>
    <source>
        <strain evidence="11 12">ATCC MYA-3509</strain>
    </source>
</reference>
<keyword evidence="5 9" id="KW-0808">Transferase</keyword>
<evidence type="ECO:0000256" key="1">
    <source>
        <dbReference type="ARBA" id="ARBA00010497"/>
    </source>
</evidence>